<comment type="caution">
    <text evidence="2">The sequence shown here is derived from an EMBL/GenBank/DDBJ whole genome shotgun (WGS) entry which is preliminary data.</text>
</comment>
<dbReference type="InterPro" id="IPR018490">
    <property type="entry name" value="cNMP-bd_dom_sf"/>
</dbReference>
<keyword evidence="3" id="KW-1185">Reference proteome</keyword>
<accession>A0AAE3QY08</accession>
<protein>
    <submittedName>
        <fullName evidence="2">Crp/Fnr family transcriptional regulator</fullName>
    </submittedName>
</protein>
<gene>
    <name evidence="2" type="ORF">QNI22_05635</name>
</gene>
<organism evidence="2 3">
    <name type="scientific">Xanthocytophaga agilis</name>
    <dbReference type="NCBI Taxonomy" id="3048010"/>
    <lineage>
        <taxon>Bacteria</taxon>
        <taxon>Pseudomonadati</taxon>
        <taxon>Bacteroidota</taxon>
        <taxon>Cytophagia</taxon>
        <taxon>Cytophagales</taxon>
        <taxon>Rhodocytophagaceae</taxon>
        <taxon>Xanthocytophaga</taxon>
    </lineage>
</organism>
<sequence length="192" mass="22509">MNALREHIRSLFKLNEEEASVFLAEFIRKDLQKDDVFIAEGEICKKVGLIETGLMVCTYHKNGNEIIDEFAFENGFVTNYYSFLTGTPSEKTIRCIEDTTVYVISRQSLEKVSRHYAFIERMAGIMNERLFLRTHDRVKSMLLDTATERYQKLVAQRKDMVQRIPQYMLASYLHVKPETLSRIRKKLAKKIN</sequence>
<dbReference type="EMBL" id="JASJOU010000001">
    <property type="protein sequence ID" value="MDJ1500114.1"/>
    <property type="molecule type" value="Genomic_DNA"/>
</dbReference>
<dbReference type="Proteomes" id="UP001232063">
    <property type="component" value="Unassembled WGS sequence"/>
</dbReference>
<dbReference type="RefSeq" id="WP_314509638.1">
    <property type="nucleotide sequence ID" value="NZ_JASJOU010000001.1"/>
</dbReference>
<dbReference type="AlphaFoldDB" id="A0AAE3QY08"/>
<evidence type="ECO:0000259" key="1">
    <source>
        <dbReference type="PROSITE" id="PS50042"/>
    </source>
</evidence>
<dbReference type="Pfam" id="PF00027">
    <property type="entry name" value="cNMP_binding"/>
    <property type="match status" value="1"/>
</dbReference>
<dbReference type="Gene3D" id="2.60.120.10">
    <property type="entry name" value="Jelly Rolls"/>
    <property type="match status" value="1"/>
</dbReference>
<evidence type="ECO:0000313" key="2">
    <source>
        <dbReference type="EMBL" id="MDJ1500114.1"/>
    </source>
</evidence>
<dbReference type="PROSITE" id="PS50042">
    <property type="entry name" value="CNMP_BINDING_3"/>
    <property type="match status" value="1"/>
</dbReference>
<reference evidence="2" key="1">
    <citation type="submission" date="2023-05" db="EMBL/GenBank/DDBJ databases">
        <authorList>
            <person name="Zhang X."/>
        </authorList>
    </citation>
    <scope>NUCLEOTIDE SEQUENCE</scope>
    <source>
        <strain evidence="2">BD1B2-1</strain>
    </source>
</reference>
<evidence type="ECO:0000313" key="3">
    <source>
        <dbReference type="Proteomes" id="UP001232063"/>
    </source>
</evidence>
<dbReference type="InterPro" id="IPR014710">
    <property type="entry name" value="RmlC-like_jellyroll"/>
</dbReference>
<name>A0AAE3QY08_9BACT</name>
<dbReference type="CDD" id="cd00038">
    <property type="entry name" value="CAP_ED"/>
    <property type="match status" value="1"/>
</dbReference>
<feature type="domain" description="Cyclic nucleotide-binding" evidence="1">
    <location>
        <begin position="10"/>
        <end position="112"/>
    </location>
</feature>
<proteinExistence type="predicted"/>
<dbReference type="InterPro" id="IPR000595">
    <property type="entry name" value="cNMP-bd_dom"/>
</dbReference>
<dbReference type="SUPFAM" id="SSF51206">
    <property type="entry name" value="cAMP-binding domain-like"/>
    <property type="match status" value="1"/>
</dbReference>